<keyword evidence="5" id="KW-0805">Transcription regulation</keyword>
<name>A0A1C3EKJ3_9GAMM</name>
<evidence type="ECO:0000256" key="4">
    <source>
        <dbReference type="ARBA" id="ARBA00023012"/>
    </source>
</evidence>
<dbReference type="STRING" id="1080227.A8L45_09005"/>
<dbReference type="InterPro" id="IPR058031">
    <property type="entry name" value="AAA_lid_NorR"/>
</dbReference>
<keyword evidence="11" id="KW-1185">Reference proteome</keyword>
<dbReference type="InterPro" id="IPR027417">
    <property type="entry name" value="P-loop_NTPase"/>
</dbReference>
<evidence type="ECO:0000259" key="9">
    <source>
        <dbReference type="PROSITE" id="PS50110"/>
    </source>
</evidence>
<keyword evidence="1 7" id="KW-0597">Phosphoprotein</keyword>
<accession>A0A1C3EKJ3</accession>
<keyword evidence="6" id="KW-0804">Transcription</keyword>
<dbReference type="FunFam" id="3.40.50.2300:FF:000018">
    <property type="entry name" value="DNA-binding transcriptional regulator NtrC"/>
    <property type="match status" value="1"/>
</dbReference>
<dbReference type="AlphaFoldDB" id="A0A1C3EKJ3"/>
<dbReference type="PROSITE" id="PS00688">
    <property type="entry name" value="SIGMA54_INTERACT_3"/>
    <property type="match status" value="1"/>
</dbReference>
<dbReference type="InterPro" id="IPR003593">
    <property type="entry name" value="AAA+_ATPase"/>
</dbReference>
<dbReference type="SMART" id="SM00448">
    <property type="entry name" value="REC"/>
    <property type="match status" value="1"/>
</dbReference>
<dbReference type="SUPFAM" id="SSF52172">
    <property type="entry name" value="CheY-like"/>
    <property type="match status" value="1"/>
</dbReference>
<dbReference type="CDD" id="cd00009">
    <property type="entry name" value="AAA"/>
    <property type="match status" value="1"/>
</dbReference>
<dbReference type="PROSITE" id="PS50110">
    <property type="entry name" value="RESPONSE_REGULATORY"/>
    <property type="match status" value="1"/>
</dbReference>
<keyword evidence="2" id="KW-0547">Nucleotide-binding</keyword>
<evidence type="ECO:0000256" key="2">
    <source>
        <dbReference type="ARBA" id="ARBA00022741"/>
    </source>
</evidence>
<dbReference type="OrthoDB" id="9804019at2"/>
<dbReference type="Proteomes" id="UP000094936">
    <property type="component" value="Unassembled WGS sequence"/>
</dbReference>
<dbReference type="Pfam" id="PF00072">
    <property type="entry name" value="Response_reg"/>
    <property type="match status" value="1"/>
</dbReference>
<evidence type="ECO:0000256" key="3">
    <source>
        <dbReference type="ARBA" id="ARBA00022840"/>
    </source>
</evidence>
<evidence type="ECO:0000256" key="6">
    <source>
        <dbReference type="ARBA" id="ARBA00023163"/>
    </source>
</evidence>
<evidence type="ECO:0000256" key="5">
    <source>
        <dbReference type="ARBA" id="ARBA00023015"/>
    </source>
</evidence>
<dbReference type="FunFam" id="3.40.50.300:FF:000006">
    <property type="entry name" value="DNA-binding transcriptional regulator NtrC"/>
    <property type="match status" value="1"/>
</dbReference>
<dbReference type="GO" id="GO:0005524">
    <property type="term" value="F:ATP binding"/>
    <property type="evidence" value="ECO:0007669"/>
    <property type="project" value="UniProtKB-KW"/>
</dbReference>
<dbReference type="Pfam" id="PF00158">
    <property type="entry name" value="Sigma54_activat"/>
    <property type="match status" value="1"/>
</dbReference>
<dbReference type="EMBL" id="LYBM01000013">
    <property type="protein sequence ID" value="ODA33763.1"/>
    <property type="molecule type" value="Genomic_DNA"/>
</dbReference>
<dbReference type="Gene3D" id="3.40.50.300">
    <property type="entry name" value="P-loop containing nucleotide triphosphate hydrolases"/>
    <property type="match status" value="1"/>
</dbReference>
<feature type="domain" description="Sigma-54 factor interaction" evidence="8">
    <location>
        <begin position="146"/>
        <end position="367"/>
    </location>
</feature>
<dbReference type="InterPro" id="IPR002197">
    <property type="entry name" value="HTH_Fis"/>
</dbReference>
<keyword evidence="4" id="KW-0902">Two-component regulatory system</keyword>
<dbReference type="Gene3D" id="1.10.10.60">
    <property type="entry name" value="Homeodomain-like"/>
    <property type="match status" value="1"/>
</dbReference>
<proteinExistence type="predicted"/>
<dbReference type="PANTHER" id="PTHR32071">
    <property type="entry name" value="TRANSCRIPTIONAL REGULATORY PROTEIN"/>
    <property type="match status" value="1"/>
</dbReference>
<dbReference type="Pfam" id="PF02954">
    <property type="entry name" value="HTH_8"/>
    <property type="match status" value="1"/>
</dbReference>
<feature type="modified residue" description="4-aspartylphosphate" evidence="7">
    <location>
        <position position="55"/>
    </location>
</feature>
<dbReference type="InterPro" id="IPR002078">
    <property type="entry name" value="Sigma_54_int"/>
</dbReference>
<dbReference type="Pfam" id="PF25601">
    <property type="entry name" value="AAA_lid_14"/>
    <property type="match status" value="1"/>
</dbReference>
<evidence type="ECO:0000313" key="10">
    <source>
        <dbReference type="EMBL" id="ODA33763.1"/>
    </source>
</evidence>
<dbReference type="PANTHER" id="PTHR32071:SF57">
    <property type="entry name" value="C4-DICARBOXYLATE TRANSPORT TRANSCRIPTIONAL REGULATORY PROTEIN DCTD"/>
    <property type="match status" value="1"/>
</dbReference>
<keyword evidence="3" id="KW-0067">ATP-binding</keyword>
<dbReference type="PROSITE" id="PS50045">
    <property type="entry name" value="SIGMA54_INTERACT_4"/>
    <property type="match status" value="1"/>
</dbReference>
<dbReference type="GO" id="GO:0043565">
    <property type="term" value="F:sequence-specific DNA binding"/>
    <property type="evidence" value="ECO:0007669"/>
    <property type="project" value="InterPro"/>
</dbReference>
<dbReference type="InterPro" id="IPR025944">
    <property type="entry name" value="Sigma_54_int_dom_CS"/>
</dbReference>
<dbReference type="Gene3D" id="3.40.50.2300">
    <property type="match status" value="1"/>
</dbReference>
<dbReference type="InterPro" id="IPR011006">
    <property type="entry name" value="CheY-like_superfamily"/>
</dbReference>
<evidence type="ECO:0008006" key="12">
    <source>
        <dbReference type="Google" id="ProtNLM"/>
    </source>
</evidence>
<dbReference type="InterPro" id="IPR009057">
    <property type="entry name" value="Homeodomain-like_sf"/>
</dbReference>
<dbReference type="GO" id="GO:0006355">
    <property type="term" value="P:regulation of DNA-templated transcription"/>
    <property type="evidence" value="ECO:0007669"/>
    <property type="project" value="InterPro"/>
</dbReference>
<dbReference type="RefSeq" id="WP_068901428.1">
    <property type="nucleotide sequence ID" value="NZ_JBHUIF010000015.1"/>
</dbReference>
<dbReference type="InterPro" id="IPR001789">
    <property type="entry name" value="Sig_transdc_resp-reg_receiver"/>
</dbReference>
<dbReference type="SUPFAM" id="SSF52540">
    <property type="entry name" value="P-loop containing nucleoside triphosphate hydrolases"/>
    <property type="match status" value="1"/>
</dbReference>
<dbReference type="SMART" id="SM00382">
    <property type="entry name" value="AAA"/>
    <property type="match status" value="1"/>
</dbReference>
<protein>
    <recommendedName>
        <fullName evidence="12">C4-dicarboxylate ABC transporter</fullName>
    </recommendedName>
</protein>
<dbReference type="GO" id="GO:0000160">
    <property type="term" value="P:phosphorelay signal transduction system"/>
    <property type="evidence" value="ECO:0007669"/>
    <property type="project" value="UniProtKB-KW"/>
</dbReference>
<comment type="caution">
    <text evidence="10">The sequence shown here is derived from an EMBL/GenBank/DDBJ whole genome shotgun (WGS) entry which is preliminary data.</text>
</comment>
<gene>
    <name evidence="10" type="ORF">A8L45_09005</name>
</gene>
<evidence type="ECO:0000259" key="8">
    <source>
        <dbReference type="PROSITE" id="PS50045"/>
    </source>
</evidence>
<feature type="domain" description="Response regulatory" evidence="9">
    <location>
        <begin position="6"/>
        <end position="120"/>
    </location>
</feature>
<evidence type="ECO:0000313" key="11">
    <source>
        <dbReference type="Proteomes" id="UP000094936"/>
    </source>
</evidence>
<evidence type="ECO:0000256" key="1">
    <source>
        <dbReference type="ARBA" id="ARBA00022553"/>
    </source>
</evidence>
<dbReference type="SUPFAM" id="SSF46689">
    <property type="entry name" value="Homeodomain-like"/>
    <property type="match status" value="1"/>
</dbReference>
<reference evidence="10 11" key="1">
    <citation type="submission" date="2016-05" db="EMBL/GenBank/DDBJ databases">
        <title>Genomic Taxonomy of the Vibrionaceae.</title>
        <authorList>
            <person name="Gomez-Gil B."/>
            <person name="Enciso-Ibarra J."/>
        </authorList>
    </citation>
    <scope>NUCLEOTIDE SEQUENCE [LARGE SCALE GENOMIC DNA]</scope>
    <source>
        <strain evidence="10 11">CAIM 1920</strain>
    </source>
</reference>
<dbReference type="Gene3D" id="1.10.8.60">
    <property type="match status" value="1"/>
</dbReference>
<organism evidence="10 11">
    <name type="scientific">Veronia pacifica</name>
    <dbReference type="NCBI Taxonomy" id="1080227"/>
    <lineage>
        <taxon>Bacteria</taxon>
        <taxon>Pseudomonadati</taxon>
        <taxon>Pseudomonadota</taxon>
        <taxon>Gammaproteobacteria</taxon>
        <taxon>Vibrionales</taxon>
        <taxon>Vibrionaceae</taxon>
        <taxon>Veronia</taxon>
    </lineage>
</organism>
<sequence>MEKFGQVLLIEDDSIVRQATAQWLELAGFTVVTCETGHAAIDAMSPSFSGVVVSDVKLPDIDGISLIAQLQDIVPQLPVILITGHGDIDMAVSALRLGAFDFLEKPFDPARLTDAVKKGLAQSENEKKRGDREAYLEQLHGLERVLIGSSPQMQRVRDQIVRLADMDTNVIIYGETGCGKELVAESLHRHSQRNAAEFVALNCAAIPENLFESELFGHEQGAFTGATKSRIGKLEFADQGSVFLDEVESVPLAMQIKLLRAIQEQQIERVGTNKLKDINIRCIAAAKEDLKDNPNFRQDLYYRLNVSQICIPPLRERVQDIILLFEYFCSEHRSTRSLSINDQDTLAGYAWPGNVRELRNVATQFALDSSVSVGEILASGPDTTPASSENRLPLAIRMQNAERQILQEALRRHKGHIQAVMDELDLPRRTINQKMQKHGLNRADYISNDGGK</sequence>
<evidence type="ECO:0000256" key="7">
    <source>
        <dbReference type="PROSITE-ProRule" id="PRU00169"/>
    </source>
</evidence>